<protein>
    <submittedName>
        <fullName evidence="1">Uncharacterized protein</fullName>
    </submittedName>
</protein>
<name>A0AC60Q0R7_IXOPE</name>
<sequence length="75" mass="8016">MKLIQKYNIKASAGPSSRPPSRGARSAAGDQDAHRYHPPVPVPPVPPVHALEPVPDPSRPVPNLEDWSCSASSSR</sequence>
<accession>A0AC60Q0R7</accession>
<dbReference type="EMBL" id="JABSTQ010009657">
    <property type="protein sequence ID" value="KAG0427063.1"/>
    <property type="molecule type" value="Genomic_DNA"/>
</dbReference>
<comment type="caution">
    <text evidence="1">The sequence shown here is derived from an EMBL/GenBank/DDBJ whole genome shotgun (WGS) entry which is preliminary data.</text>
</comment>
<evidence type="ECO:0000313" key="1">
    <source>
        <dbReference type="EMBL" id="KAG0427063.1"/>
    </source>
</evidence>
<gene>
    <name evidence="1" type="ORF">HPB47_025861</name>
</gene>
<evidence type="ECO:0000313" key="2">
    <source>
        <dbReference type="Proteomes" id="UP000805193"/>
    </source>
</evidence>
<keyword evidence="2" id="KW-1185">Reference proteome</keyword>
<dbReference type="Proteomes" id="UP000805193">
    <property type="component" value="Unassembled WGS sequence"/>
</dbReference>
<organism evidence="1 2">
    <name type="scientific">Ixodes persulcatus</name>
    <name type="common">Taiga tick</name>
    <dbReference type="NCBI Taxonomy" id="34615"/>
    <lineage>
        <taxon>Eukaryota</taxon>
        <taxon>Metazoa</taxon>
        <taxon>Ecdysozoa</taxon>
        <taxon>Arthropoda</taxon>
        <taxon>Chelicerata</taxon>
        <taxon>Arachnida</taxon>
        <taxon>Acari</taxon>
        <taxon>Parasitiformes</taxon>
        <taxon>Ixodida</taxon>
        <taxon>Ixodoidea</taxon>
        <taxon>Ixodidae</taxon>
        <taxon>Ixodinae</taxon>
        <taxon>Ixodes</taxon>
    </lineage>
</organism>
<proteinExistence type="predicted"/>
<reference evidence="1 2" key="1">
    <citation type="journal article" date="2020" name="Cell">
        <title>Large-Scale Comparative Analyses of Tick Genomes Elucidate Their Genetic Diversity and Vector Capacities.</title>
        <authorList>
            <consortium name="Tick Genome and Microbiome Consortium (TIGMIC)"/>
            <person name="Jia N."/>
            <person name="Wang J."/>
            <person name="Shi W."/>
            <person name="Du L."/>
            <person name="Sun Y."/>
            <person name="Zhan W."/>
            <person name="Jiang J.F."/>
            <person name="Wang Q."/>
            <person name="Zhang B."/>
            <person name="Ji P."/>
            <person name="Bell-Sakyi L."/>
            <person name="Cui X.M."/>
            <person name="Yuan T.T."/>
            <person name="Jiang B.G."/>
            <person name="Yang W.F."/>
            <person name="Lam T.T."/>
            <person name="Chang Q.C."/>
            <person name="Ding S.J."/>
            <person name="Wang X.J."/>
            <person name="Zhu J.G."/>
            <person name="Ruan X.D."/>
            <person name="Zhao L."/>
            <person name="Wei J.T."/>
            <person name="Ye R.Z."/>
            <person name="Que T.C."/>
            <person name="Du C.H."/>
            <person name="Zhou Y.H."/>
            <person name="Cheng J.X."/>
            <person name="Dai P.F."/>
            <person name="Guo W.B."/>
            <person name="Han X.H."/>
            <person name="Huang E.J."/>
            <person name="Li L.F."/>
            <person name="Wei W."/>
            <person name="Gao Y.C."/>
            <person name="Liu J.Z."/>
            <person name="Shao H.Z."/>
            <person name="Wang X."/>
            <person name="Wang C.C."/>
            <person name="Yang T.C."/>
            <person name="Huo Q.B."/>
            <person name="Li W."/>
            <person name="Chen H.Y."/>
            <person name="Chen S.E."/>
            <person name="Zhou L.G."/>
            <person name="Ni X.B."/>
            <person name="Tian J.H."/>
            <person name="Sheng Y."/>
            <person name="Liu T."/>
            <person name="Pan Y.S."/>
            <person name="Xia L.Y."/>
            <person name="Li J."/>
            <person name="Zhao F."/>
            <person name="Cao W.C."/>
        </authorList>
    </citation>
    <scope>NUCLEOTIDE SEQUENCE [LARGE SCALE GENOMIC DNA]</scope>
    <source>
        <strain evidence="1">Iper-2018</strain>
    </source>
</reference>